<organism evidence="1">
    <name type="scientific">Aegilops tauschii</name>
    <name type="common">Tausch's goatgrass</name>
    <name type="synonym">Aegilops squarrosa</name>
    <dbReference type="NCBI Taxonomy" id="37682"/>
    <lineage>
        <taxon>Eukaryota</taxon>
        <taxon>Viridiplantae</taxon>
        <taxon>Streptophyta</taxon>
        <taxon>Embryophyta</taxon>
        <taxon>Tracheophyta</taxon>
        <taxon>Spermatophyta</taxon>
        <taxon>Magnoliopsida</taxon>
        <taxon>Liliopsida</taxon>
        <taxon>Poales</taxon>
        <taxon>Poaceae</taxon>
        <taxon>BOP clade</taxon>
        <taxon>Pooideae</taxon>
        <taxon>Triticodae</taxon>
        <taxon>Triticeae</taxon>
        <taxon>Triticinae</taxon>
        <taxon>Aegilops</taxon>
    </lineage>
</organism>
<reference evidence="1" key="1">
    <citation type="submission" date="2015-06" db="UniProtKB">
        <authorList>
            <consortium name="EnsemblPlants"/>
        </authorList>
    </citation>
    <scope>IDENTIFICATION</scope>
</reference>
<sequence length="164" mass="18232">MGIFQWVRYFEDGTRQPIEGATMYEYMVTADAVGAHLAAECFPMDDIGRQGDLVRPFVNSEYKITSDEDIQNYITICISVGRADFDVFVLIEVPNGRTTQFVLLTSGGVNHTFETRGVTGHNDVDNDVRLRDLIILVLRTFQYKADEEGAIVSALSNVIGTPSS</sequence>
<dbReference type="PANTHER" id="PTHR31149:SF7">
    <property type="entry name" value="EXPRESSED PROTEIN"/>
    <property type="match status" value="1"/>
</dbReference>
<dbReference type="AlphaFoldDB" id="M8C1P7"/>
<dbReference type="ExpressionAtlas" id="M8C1P7">
    <property type="expression patterns" value="baseline"/>
</dbReference>
<protein>
    <submittedName>
        <fullName evidence="1">Uncharacterized protein</fullName>
    </submittedName>
</protein>
<name>M8C1P7_AEGTA</name>
<accession>M8C1P7</accession>
<dbReference type="GO" id="GO:0005886">
    <property type="term" value="C:plasma membrane"/>
    <property type="evidence" value="ECO:0007669"/>
    <property type="project" value="TreeGrafter"/>
</dbReference>
<dbReference type="EnsemblPlants" id="EMT28149">
    <property type="protein sequence ID" value="EMT28149"/>
    <property type="gene ID" value="F775_33135"/>
</dbReference>
<dbReference type="PANTHER" id="PTHR31149">
    <property type="entry name" value="EXPRESSED PROTEIN"/>
    <property type="match status" value="1"/>
</dbReference>
<evidence type="ECO:0000313" key="1">
    <source>
        <dbReference type="EnsemblPlants" id="EMT28149"/>
    </source>
</evidence>
<proteinExistence type="predicted"/>